<reference evidence="4" key="1">
    <citation type="submission" date="2023-02" db="EMBL/GenBank/DDBJ databases">
        <title>Genome of toxic invasive species Heracleum sosnowskyi carries increased number of genes despite the absence of recent whole-genome duplications.</title>
        <authorList>
            <person name="Schelkunov M."/>
            <person name="Shtratnikova V."/>
            <person name="Makarenko M."/>
            <person name="Klepikova A."/>
            <person name="Omelchenko D."/>
            <person name="Novikova G."/>
            <person name="Obukhova E."/>
            <person name="Bogdanov V."/>
            <person name="Penin A."/>
            <person name="Logacheva M."/>
        </authorList>
    </citation>
    <scope>NUCLEOTIDE SEQUENCE</scope>
    <source>
        <strain evidence="4">Hsosn_3</strain>
        <tissue evidence="4">Leaf</tissue>
    </source>
</reference>
<evidence type="ECO:0000259" key="3">
    <source>
        <dbReference type="PROSITE" id="PS50106"/>
    </source>
</evidence>
<evidence type="ECO:0000256" key="1">
    <source>
        <dbReference type="ARBA" id="ARBA00023186"/>
    </source>
</evidence>
<dbReference type="Proteomes" id="UP001237642">
    <property type="component" value="Unassembled WGS sequence"/>
</dbReference>
<dbReference type="InterPro" id="IPR035269">
    <property type="entry name" value="PSMD9"/>
</dbReference>
<feature type="domain" description="PDZ" evidence="3">
    <location>
        <begin position="117"/>
        <end position="197"/>
    </location>
</feature>
<dbReference type="AlphaFoldDB" id="A0AAD8N8Q7"/>
<gene>
    <name evidence="4" type="ORF">POM88_009779</name>
</gene>
<dbReference type="Pfam" id="PF18265">
    <property type="entry name" value="Nas2_N"/>
    <property type="match status" value="1"/>
</dbReference>
<dbReference type="GO" id="GO:0070682">
    <property type="term" value="P:proteasome regulatory particle assembly"/>
    <property type="evidence" value="ECO:0007669"/>
    <property type="project" value="InterPro"/>
</dbReference>
<dbReference type="PANTHER" id="PTHR12651:SF1">
    <property type="entry name" value="26S PROTEASOME NON-ATPASE REGULATORY SUBUNIT 9"/>
    <property type="match status" value="1"/>
</dbReference>
<dbReference type="PANTHER" id="PTHR12651">
    <property type="entry name" value="26S PROTEASOME NON-ATPASE REGULATORY SUBUNIT 9"/>
    <property type="match status" value="1"/>
</dbReference>
<dbReference type="InterPro" id="IPR040815">
    <property type="entry name" value="Nas2_N"/>
</dbReference>
<dbReference type="SUPFAM" id="SSF50156">
    <property type="entry name" value="PDZ domain-like"/>
    <property type="match status" value="1"/>
</dbReference>
<dbReference type="Gene3D" id="2.30.42.10">
    <property type="match status" value="1"/>
</dbReference>
<organism evidence="4 5">
    <name type="scientific">Heracleum sosnowskyi</name>
    <dbReference type="NCBI Taxonomy" id="360622"/>
    <lineage>
        <taxon>Eukaryota</taxon>
        <taxon>Viridiplantae</taxon>
        <taxon>Streptophyta</taxon>
        <taxon>Embryophyta</taxon>
        <taxon>Tracheophyta</taxon>
        <taxon>Spermatophyta</taxon>
        <taxon>Magnoliopsida</taxon>
        <taxon>eudicotyledons</taxon>
        <taxon>Gunneridae</taxon>
        <taxon>Pentapetalae</taxon>
        <taxon>asterids</taxon>
        <taxon>campanulids</taxon>
        <taxon>Apiales</taxon>
        <taxon>Apiaceae</taxon>
        <taxon>Apioideae</taxon>
        <taxon>apioid superclade</taxon>
        <taxon>Tordylieae</taxon>
        <taxon>Tordyliinae</taxon>
        <taxon>Heracleum</taxon>
    </lineage>
</organism>
<evidence type="ECO:0000313" key="5">
    <source>
        <dbReference type="Proteomes" id="UP001237642"/>
    </source>
</evidence>
<dbReference type="FunFam" id="2.30.42.10:FF:000107">
    <property type="entry name" value="26S proteasome non-ATPase regulatory subunit 9"/>
    <property type="match status" value="1"/>
</dbReference>
<protein>
    <submittedName>
        <fullName evidence="4">26S proteasome non-ATPase regulatory subunit 9</fullName>
    </submittedName>
</protein>
<keyword evidence="2" id="KW-0175">Coiled coil</keyword>
<name>A0AAD8N8Q7_9APIA</name>
<dbReference type="InterPro" id="IPR001478">
    <property type="entry name" value="PDZ"/>
</dbReference>
<proteinExistence type="predicted"/>
<accession>A0AAD8N8Q7</accession>
<keyword evidence="4" id="KW-0647">Proteasome</keyword>
<dbReference type="EMBL" id="JAUIZM010000002">
    <property type="protein sequence ID" value="KAK1399916.1"/>
    <property type="molecule type" value="Genomic_DNA"/>
</dbReference>
<evidence type="ECO:0000313" key="4">
    <source>
        <dbReference type="EMBL" id="KAK1399916.1"/>
    </source>
</evidence>
<evidence type="ECO:0000256" key="2">
    <source>
        <dbReference type="SAM" id="Coils"/>
    </source>
</evidence>
<dbReference type="GO" id="GO:0005634">
    <property type="term" value="C:nucleus"/>
    <property type="evidence" value="ECO:0007669"/>
    <property type="project" value="TreeGrafter"/>
</dbReference>
<reference evidence="4" key="2">
    <citation type="submission" date="2023-05" db="EMBL/GenBank/DDBJ databases">
        <authorList>
            <person name="Schelkunov M.I."/>
        </authorList>
    </citation>
    <scope>NUCLEOTIDE SEQUENCE</scope>
    <source>
        <strain evidence="4">Hsosn_3</strain>
        <tissue evidence="4">Leaf</tissue>
    </source>
</reference>
<feature type="coiled-coil region" evidence="2">
    <location>
        <begin position="59"/>
        <end position="86"/>
    </location>
</feature>
<comment type="caution">
    <text evidence="4">The sequence shown here is derived from an EMBL/GenBank/DDBJ whole genome shotgun (WGS) entry which is preliminary data.</text>
</comment>
<sequence>MVATNLKAEAMKLMDTRSALELEMNSIIERLSQPGGPGLSGNLVDSEGFPRSDIDIPVVRADRIKLAQLRNDYKDITEKISQTIQVLHSAKLTPASTNKDTGIIGTSQGIATSNVGEVAISERSVSAMDVDVIGGRPFAVVDEISEASPAAEDGLQLGDQIVKFGTVECGDALLPKLAAEAQTNRGHAVPIVVKRQGVLINLSLTPREWQGGRGLLGCHFSIL</sequence>
<dbReference type="InterPro" id="IPR036034">
    <property type="entry name" value="PDZ_sf"/>
</dbReference>
<keyword evidence="5" id="KW-1185">Reference proteome</keyword>
<dbReference type="Gene3D" id="6.10.140.1710">
    <property type="match status" value="1"/>
</dbReference>
<keyword evidence="1" id="KW-0143">Chaperone</keyword>
<dbReference type="PROSITE" id="PS50106">
    <property type="entry name" value="PDZ"/>
    <property type="match status" value="1"/>
</dbReference>
<dbReference type="GO" id="GO:0000502">
    <property type="term" value="C:proteasome complex"/>
    <property type="evidence" value="ECO:0007669"/>
    <property type="project" value="UniProtKB-KW"/>
</dbReference>
<dbReference type="GO" id="GO:0005737">
    <property type="term" value="C:cytoplasm"/>
    <property type="evidence" value="ECO:0007669"/>
    <property type="project" value="TreeGrafter"/>
</dbReference>